<name>A0AAN9UTI2_9PEZI</name>
<dbReference type="Proteomes" id="UP001320420">
    <property type="component" value="Unassembled WGS sequence"/>
</dbReference>
<reference evidence="2 3" key="1">
    <citation type="submission" date="2024-02" db="EMBL/GenBank/DDBJ databases">
        <title>De novo assembly and annotation of 12 fungi associated with fruit tree decline syndrome in Ontario, Canada.</title>
        <authorList>
            <person name="Sulman M."/>
            <person name="Ellouze W."/>
            <person name="Ilyukhin E."/>
        </authorList>
    </citation>
    <scope>NUCLEOTIDE SEQUENCE [LARGE SCALE GENOMIC DNA]</scope>
    <source>
        <strain evidence="2 3">M11/M66-122</strain>
    </source>
</reference>
<dbReference type="AlphaFoldDB" id="A0AAN9UTI2"/>
<dbReference type="EMBL" id="JAKJXP020000034">
    <property type="protein sequence ID" value="KAK7752892.1"/>
    <property type="molecule type" value="Genomic_DNA"/>
</dbReference>
<feature type="compositionally biased region" description="Polar residues" evidence="1">
    <location>
        <begin position="153"/>
        <end position="168"/>
    </location>
</feature>
<evidence type="ECO:0000313" key="3">
    <source>
        <dbReference type="Proteomes" id="UP001320420"/>
    </source>
</evidence>
<feature type="region of interest" description="Disordered" evidence="1">
    <location>
        <begin position="153"/>
        <end position="185"/>
    </location>
</feature>
<protein>
    <submittedName>
        <fullName evidence="2">Uncharacterized protein</fullName>
    </submittedName>
</protein>
<proteinExistence type="predicted"/>
<evidence type="ECO:0000256" key="1">
    <source>
        <dbReference type="SAM" id="MobiDB-lite"/>
    </source>
</evidence>
<evidence type="ECO:0000313" key="2">
    <source>
        <dbReference type="EMBL" id="KAK7752892.1"/>
    </source>
</evidence>
<keyword evidence="3" id="KW-1185">Reference proteome</keyword>
<comment type="caution">
    <text evidence="2">The sequence shown here is derived from an EMBL/GenBank/DDBJ whole genome shotgun (WGS) entry which is preliminary data.</text>
</comment>
<gene>
    <name evidence="2" type="ORF">SLS62_005235</name>
</gene>
<accession>A0AAN9UTI2</accession>
<sequence>MASNEEYPPGLLQKDTEFIDFICHGNRGDAVRLLLDQARKIIYGHGDEGVTQLLADYRLGKSHWLIYIYALVSSLKSPKNGGFCIHYTATAPGYNYVTAVNQAGPLLRDNFTPHSSGNPTADLDQWGGAAATPSAAWGGNYQSPTQYPTFWTGSQDVSPQQQNGTTAGANPPSAWAGNYQMPTQSSPLWTGNPNVGSNEQGQATAIASPSPAWAGNPIMDFSQIAGEPPINANIAEDHELAALIRQNDTPSQSDQQDMTVYNVLLGGFGGQGV</sequence>
<organism evidence="2 3">
    <name type="scientific">Diatrype stigma</name>
    <dbReference type="NCBI Taxonomy" id="117547"/>
    <lineage>
        <taxon>Eukaryota</taxon>
        <taxon>Fungi</taxon>
        <taxon>Dikarya</taxon>
        <taxon>Ascomycota</taxon>
        <taxon>Pezizomycotina</taxon>
        <taxon>Sordariomycetes</taxon>
        <taxon>Xylariomycetidae</taxon>
        <taxon>Xylariales</taxon>
        <taxon>Diatrypaceae</taxon>
        <taxon>Diatrype</taxon>
    </lineage>
</organism>